<evidence type="ECO:0000256" key="1">
    <source>
        <dbReference type="SAM" id="MobiDB-lite"/>
    </source>
</evidence>
<proteinExistence type="predicted"/>
<organism evidence="2 3">
    <name type="scientific">Lasiodiplodia theobromae</name>
    <dbReference type="NCBI Taxonomy" id="45133"/>
    <lineage>
        <taxon>Eukaryota</taxon>
        <taxon>Fungi</taxon>
        <taxon>Dikarya</taxon>
        <taxon>Ascomycota</taxon>
        <taxon>Pezizomycotina</taxon>
        <taxon>Dothideomycetes</taxon>
        <taxon>Dothideomycetes incertae sedis</taxon>
        <taxon>Botryosphaeriales</taxon>
        <taxon>Botryosphaeriaceae</taxon>
        <taxon>Lasiodiplodia</taxon>
    </lineage>
</organism>
<gene>
    <name evidence="2" type="ORF">DBV05_g9124</name>
</gene>
<feature type="compositionally biased region" description="Polar residues" evidence="1">
    <location>
        <begin position="180"/>
        <end position="192"/>
    </location>
</feature>
<evidence type="ECO:0000313" key="3">
    <source>
        <dbReference type="Proteomes" id="UP000325902"/>
    </source>
</evidence>
<reference evidence="2 3" key="1">
    <citation type="journal article" date="2019" name="Sci. Rep.">
        <title>A multi-omics analysis of the grapevine pathogen Lasiodiplodia theobromae reveals that temperature affects the expression of virulence- and pathogenicity-related genes.</title>
        <authorList>
            <person name="Felix C."/>
            <person name="Meneses R."/>
            <person name="Goncalves M.F.M."/>
            <person name="Tilleman L."/>
            <person name="Duarte A.S."/>
            <person name="Jorrin-Novo J.V."/>
            <person name="Van de Peer Y."/>
            <person name="Deforce D."/>
            <person name="Van Nieuwerburgh F."/>
            <person name="Esteves A.C."/>
            <person name="Alves A."/>
        </authorList>
    </citation>
    <scope>NUCLEOTIDE SEQUENCE [LARGE SCALE GENOMIC DNA]</scope>
    <source>
        <strain evidence="2 3">LA-SOL3</strain>
    </source>
</reference>
<keyword evidence="3" id="KW-1185">Reference proteome</keyword>
<sequence length="256" mass="27667">MSDINDRVASRSESSPTLPDIEPQAPLSLFQHPFGYDGDHSLGSEPEVYAVPDAVKDPGSTEVPRAVPIVEEQPRGSVIHHEAPAIGKGQRAKSKSSNSSSSSQSTSRPARTMPAIAVAQQTSTGTFPGDATPIGKQTTFVMRVPEEAAVYEVPITRRRSTTIKITVDNGSDESAHMRKASNSEFKTGTVSPSRRPISKANSAEPLQPVPIIKEDDTSTKRSKRSRIRALWRRLVAKIMMMKARKAAKASAPQTNV</sequence>
<evidence type="ECO:0000313" key="2">
    <source>
        <dbReference type="EMBL" id="KAB2572177.1"/>
    </source>
</evidence>
<dbReference type="EMBL" id="VCHE01000083">
    <property type="protein sequence ID" value="KAB2572177.1"/>
    <property type="molecule type" value="Genomic_DNA"/>
</dbReference>
<protein>
    <submittedName>
        <fullName evidence="2">Uncharacterized protein</fullName>
    </submittedName>
</protein>
<feature type="region of interest" description="Disordered" evidence="1">
    <location>
        <begin position="170"/>
        <end position="225"/>
    </location>
</feature>
<comment type="caution">
    <text evidence="2">The sequence shown here is derived from an EMBL/GenBank/DDBJ whole genome shotgun (WGS) entry which is preliminary data.</text>
</comment>
<feature type="region of interest" description="Disordered" evidence="1">
    <location>
        <begin position="1"/>
        <end position="112"/>
    </location>
</feature>
<feature type="compositionally biased region" description="Low complexity" evidence="1">
    <location>
        <begin position="95"/>
        <end position="107"/>
    </location>
</feature>
<name>A0A5N5D3P2_9PEZI</name>
<dbReference type="AlphaFoldDB" id="A0A5N5D3P2"/>
<feature type="compositionally biased region" description="Basic and acidic residues" evidence="1">
    <location>
        <begin position="1"/>
        <end position="10"/>
    </location>
</feature>
<accession>A0A5N5D3P2</accession>
<dbReference type="Proteomes" id="UP000325902">
    <property type="component" value="Unassembled WGS sequence"/>
</dbReference>